<comment type="caution">
    <text evidence="2">The sequence shown here is derived from an EMBL/GenBank/DDBJ whole genome shotgun (WGS) entry which is preliminary data.</text>
</comment>
<protein>
    <submittedName>
        <fullName evidence="2">Uncharacterized protein</fullName>
    </submittedName>
</protein>
<dbReference type="AlphaFoldDB" id="A0AAW3T659"/>
<evidence type="ECO:0000313" key="2">
    <source>
        <dbReference type="EMBL" id="MBA8989937.1"/>
    </source>
</evidence>
<sequence>MPRTPGVVDAPFRLLAMSAVSGMIVEAIRLAPPHHRTTRSTTHA</sequence>
<keyword evidence="1" id="KW-0812">Transmembrane</keyword>
<keyword evidence="1" id="KW-0472">Membrane</keyword>
<dbReference type="Proteomes" id="UP000590225">
    <property type="component" value="Unassembled WGS sequence"/>
</dbReference>
<evidence type="ECO:0000313" key="3">
    <source>
        <dbReference type="Proteomes" id="UP000590225"/>
    </source>
</evidence>
<accession>A0AAW3T659</accession>
<dbReference type="EMBL" id="JACGXP010000002">
    <property type="protein sequence ID" value="MBA8989937.1"/>
    <property type="molecule type" value="Genomic_DNA"/>
</dbReference>
<feature type="transmembrane region" description="Helical" evidence="1">
    <location>
        <begin position="12"/>
        <end position="31"/>
    </location>
</feature>
<proteinExistence type="predicted"/>
<name>A0AAW3T659_9MICO</name>
<keyword evidence="1" id="KW-1133">Transmembrane helix</keyword>
<evidence type="ECO:0000256" key="1">
    <source>
        <dbReference type="SAM" id="Phobius"/>
    </source>
</evidence>
<organism evidence="2 3">
    <name type="scientific">Curtobacterium pusillum</name>
    <dbReference type="NCBI Taxonomy" id="69373"/>
    <lineage>
        <taxon>Bacteria</taxon>
        <taxon>Bacillati</taxon>
        <taxon>Actinomycetota</taxon>
        <taxon>Actinomycetes</taxon>
        <taxon>Micrococcales</taxon>
        <taxon>Microbacteriaceae</taxon>
        <taxon>Curtobacterium</taxon>
    </lineage>
</organism>
<gene>
    <name evidence="2" type="ORF">FHW23_001183</name>
</gene>
<reference evidence="2 3" key="1">
    <citation type="submission" date="2020-07" db="EMBL/GenBank/DDBJ databases">
        <title>Above-ground endophytic microbial communities from plants in different locations in the United States.</title>
        <authorList>
            <person name="Frank C."/>
        </authorList>
    </citation>
    <scope>NUCLEOTIDE SEQUENCE [LARGE SCALE GENOMIC DNA]</scope>
    <source>
        <strain evidence="2 3">WPL5_2</strain>
    </source>
</reference>
<dbReference type="RefSeq" id="WP_276511490.1">
    <property type="nucleotide sequence ID" value="NZ_JACGXP010000002.1"/>
</dbReference>